<evidence type="ECO:0000256" key="1">
    <source>
        <dbReference type="ARBA" id="ARBA00010928"/>
    </source>
</evidence>
<dbReference type="InterPro" id="IPR036291">
    <property type="entry name" value="NAD(P)-bd_dom_sf"/>
</dbReference>
<dbReference type="InterPro" id="IPR050984">
    <property type="entry name" value="Gfo/Idh/MocA_domain"/>
</dbReference>
<keyword evidence="3" id="KW-0520">NAD</keyword>
<dbReference type="PANTHER" id="PTHR22604:SF105">
    <property type="entry name" value="TRANS-1,2-DIHYDROBENZENE-1,2-DIOL DEHYDROGENASE"/>
    <property type="match status" value="1"/>
</dbReference>
<proteinExistence type="inferred from homology"/>
<evidence type="ECO:0000256" key="2">
    <source>
        <dbReference type="ARBA" id="ARBA00023002"/>
    </source>
</evidence>
<comment type="similarity">
    <text evidence="1">Belongs to the Gfo/Idh/MocA family.</text>
</comment>
<dbReference type="RefSeq" id="WP_078714075.1">
    <property type="nucleotide sequence ID" value="NZ_FUYG01000004.1"/>
</dbReference>
<accession>A0A1T4XVQ7</accession>
<dbReference type="GO" id="GO:0016491">
    <property type="term" value="F:oxidoreductase activity"/>
    <property type="evidence" value="ECO:0007669"/>
    <property type="project" value="UniProtKB-KW"/>
</dbReference>
<organism evidence="6 7">
    <name type="scientific">Agreia bicolorata</name>
    <dbReference type="NCBI Taxonomy" id="110935"/>
    <lineage>
        <taxon>Bacteria</taxon>
        <taxon>Bacillati</taxon>
        <taxon>Actinomycetota</taxon>
        <taxon>Actinomycetes</taxon>
        <taxon>Micrococcales</taxon>
        <taxon>Microbacteriaceae</taxon>
        <taxon>Agreia</taxon>
    </lineage>
</organism>
<evidence type="ECO:0000259" key="5">
    <source>
        <dbReference type="Pfam" id="PF22725"/>
    </source>
</evidence>
<evidence type="ECO:0000256" key="3">
    <source>
        <dbReference type="ARBA" id="ARBA00023027"/>
    </source>
</evidence>
<feature type="domain" description="Gfo/Idh/MocA-like oxidoreductase N-terminal" evidence="4">
    <location>
        <begin position="5"/>
        <end position="120"/>
    </location>
</feature>
<dbReference type="Pfam" id="PF01408">
    <property type="entry name" value="GFO_IDH_MocA"/>
    <property type="match status" value="1"/>
</dbReference>
<dbReference type="PANTHER" id="PTHR22604">
    <property type="entry name" value="OXIDOREDUCTASES"/>
    <property type="match status" value="1"/>
</dbReference>
<name>A0A1T4XVQ7_9MICO</name>
<dbReference type="InterPro" id="IPR055170">
    <property type="entry name" value="GFO_IDH_MocA-like_dom"/>
</dbReference>
<dbReference type="EMBL" id="FUYG01000004">
    <property type="protein sequence ID" value="SKA93493.1"/>
    <property type="molecule type" value="Genomic_DNA"/>
</dbReference>
<dbReference type="Proteomes" id="UP000189735">
    <property type="component" value="Unassembled WGS sequence"/>
</dbReference>
<protein>
    <submittedName>
        <fullName evidence="6">Predicted dehydrogenase</fullName>
    </submittedName>
</protein>
<gene>
    <name evidence="6" type="ORF">SAMN06295879_1714</name>
</gene>
<sequence>MSTPFRWGILGTGGIAEMFVTDLRATGIQVAAVGSRSQESADAFGARFDIAARHPTYEALVADPDIDAVYVATPHPMHAENALLAIEAGKHVLVEKPFTLNAGEAAEVAEAARRAGVVVLEAMWTRFLPSMVRIREIIAAGTLGDVRTLIADHDQLLPSDPQHRINNPELGGGALLDLGVYPVSFAVDLFGAPTSVTARGGKTATGVDRQVALILEHAGGAISVLHTALDTQGANTATVVGTEGRIEIDSVWYNQASFTVYAGKDGGVLERYDEKVVSRGMQFQAWELERIVRDGRRESALLPVDESVAIMAVLDEARRQVGVAYPGE</sequence>
<evidence type="ECO:0000259" key="4">
    <source>
        <dbReference type="Pfam" id="PF01408"/>
    </source>
</evidence>
<keyword evidence="2" id="KW-0560">Oxidoreductase</keyword>
<dbReference type="GO" id="GO:0000166">
    <property type="term" value="F:nucleotide binding"/>
    <property type="evidence" value="ECO:0007669"/>
    <property type="project" value="InterPro"/>
</dbReference>
<reference evidence="7" key="1">
    <citation type="submission" date="2017-02" db="EMBL/GenBank/DDBJ databases">
        <authorList>
            <person name="Varghese N."/>
            <person name="Submissions S."/>
        </authorList>
    </citation>
    <scope>NUCLEOTIDE SEQUENCE [LARGE SCALE GENOMIC DNA]</scope>
    <source>
        <strain evidence="7">VKM Ac-2052</strain>
    </source>
</reference>
<feature type="domain" description="GFO/IDH/MocA-like oxidoreductase" evidence="5">
    <location>
        <begin position="132"/>
        <end position="247"/>
    </location>
</feature>
<dbReference type="Gene3D" id="3.30.360.10">
    <property type="entry name" value="Dihydrodipicolinate Reductase, domain 2"/>
    <property type="match status" value="1"/>
</dbReference>
<dbReference type="Pfam" id="PF22725">
    <property type="entry name" value="GFO_IDH_MocA_C3"/>
    <property type="match status" value="1"/>
</dbReference>
<dbReference type="SUPFAM" id="SSF55347">
    <property type="entry name" value="Glyceraldehyde-3-phosphate dehydrogenase-like, C-terminal domain"/>
    <property type="match status" value="1"/>
</dbReference>
<dbReference type="InterPro" id="IPR000683">
    <property type="entry name" value="Gfo/Idh/MocA-like_OxRdtase_N"/>
</dbReference>
<dbReference type="SUPFAM" id="SSF51735">
    <property type="entry name" value="NAD(P)-binding Rossmann-fold domains"/>
    <property type="match status" value="1"/>
</dbReference>
<evidence type="ECO:0000313" key="7">
    <source>
        <dbReference type="Proteomes" id="UP000189735"/>
    </source>
</evidence>
<dbReference type="AlphaFoldDB" id="A0A1T4XVQ7"/>
<evidence type="ECO:0000313" key="6">
    <source>
        <dbReference type="EMBL" id="SKA93493.1"/>
    </source>
</evidence>
<dbReference type="Gene3D" id="3.40.50.720">
    <property type="entry name" value="NAD(P)-binding Rossmann-like Domain"/>
    <property type="match status" value="1"/>
</dbReference>